<dbReference type="PANTHER" id="PTHR43507">
    <property type="entry name" value="NADH-UBIQUINONE OXIDOREDUCTASE CHAIN 4"/>
    <property type="match status" value="1"/>
</dbReference>
<evidence type="ECO:0000256" key="9">
    <source>
        <dbReference type="RuleBase" id="RU000320"/>
    </source>
</evidence>
<dbReference type="GO" id="GO:0016020">
    <property type="term" value="C:membrane"/>
    <property type="evidence" value="ECO:0007669"/>
    <property type="project" value="UniProtKB-SubCell"/>
</dbReference>
<dbReference type="PRINTS" id="PR01437">
    <property type="entry name" value="NUOXDRDTASE4"/>
</dbReference>
<accession>A0A1T4XCR9</accession>
<feature type="transmembrane region" description="Helical" evidence="10">
    <location>
        <begin position="175"/>
        <end position="195"/>
    </location>
</feature>
<evidence type="ECO:0000259" key="11">
    <source>
        <dbReference type="Pfam" id="PF00361"/>
    </source>
</evidence>
<evidence type="ECO:0000256" key="2">
    <source>
        <dbReference type="ARBA" id="ARBA00009025"/>
    </source>
</evidence>
<feature type="transmembrane region" description="Helical" evidence="10">
    <location>
        <begin position="12"/>
        <end position="32"/>
    </location>
</feature>
<feature type="domain" description="NADH:quinone oxidoreductase/Mrp antiporter transmembrane" evidence="11">
    <location>
        <begin position="136"/>
        <end position="424"/>
    </location>
</feature>
<feature type="transmembrane region" description="Helical" evidence="10">
    <location>
        <begin position="335"/>
        <end position="356"/>
    </location>
</feature>
<sequence length="498" mass="54128">MIETIPLSSASFPWLSLLLLLLPLGGLIAASLAPREARWAALATAVGALIISLVVVIGFNPQQEGFQFVERSPWIPSLDINYLLGVDGLSVLFLPFTALLFIGVILASWNAIQNLPRLFFALILLLEMAIMGIFCALDTILFFLFWELSVLPIYFLISLWGIGPNRRYAGVKYTLFMLSGGVPLLLGFVVLALQTSEGISFDYTRLLHIAHTHDYQTAIFILLTLAFAVKLPLFPLHSWLPVVAQEAPTQVVALLVGLKVGVYGMIRFAFPLAPSAAQDFQYILIGLGMLGVLYGALAALGQTNLRRMLAFSSLSHVAMVFLGVVSMNQQGLQGAIFQLLNFTLIASGLFIIIGFIHQRVGSSEIPSLGGIAKSMPLLTTFFFILGAANLGIPGTSGFPAEFLLTIGVLEASLGAGLLALFSIILAAAYFLSAYRQAFLGKTRHASIGESPDLKPRELFIMLLFTSIVLFFGFYPQGILDLISTSSSNWLERMTLLIE</sequence>
<dbReference type="Proteomes" id="UP000190460">
    <property type="component" value="Unassembled WGS sequence"/>
</dbReference>
<evidence type="ECO:0000256" key="10">
    <source>
        <dbReference type="SAM" id="Phobius"/>
    </source>
</evidence>
<dbReference type="GO" id="GO:0003954">
    <property type="term" value="F:NADH dehydrogenase activity"/>
    <property type="evidence" value="ECO:0007669"/>
    <property type="project" value="TreeGrafter"/>
</dbReference>
<keyword evidence="6 10" id="KW-0472">Membrane</keyword>
<reference evidence="12 13" key="1">
    <citation type="submission" date="2017-02" db="EMBL/GenBank/DDBJ databases">
        <authorList>
            <person name="Peterson S.W."/>
        </authorList>
    </citation>
    <scope>NUCLEOTIDE SEQUENCE [LARGE SCALE GENOMIC DNA]</scope>
    <source>
        <strain evidence="12 13">ATCC 49788</strain>
    </source>
</reference>
<feature type="transmembrane region" description="Helical" evidence="10">
    <location>
        <begin position="215"/>
        <end position="239"/>
    </location>
</feature>
<evidence type="ECO:0000256" key="8">
    <source>
        <dbReference type="ARBA" id="ARBA00032798"/>
    </source>
</evidence>
<feature type="transmembrane region" description="Helical" evidence="10">
    <location>
        <begin position="118"/>
        <end position="137"/>
    </location>
</feature>
<proteinExistence type="inferred from homology"/>
<organism evidence="12 13">
    <name type="scientific">Thiothrix eikelboomii</name>
    <dbReference type="NCBI Taxonomy" id="92487"/>
    <lineage>
        <taxon>Bacteria</taxon>
        <taxon>Pseudomonadati</taxon>
        <taxon>Pseudomonadota</taxon>
        <taxon>Gammaproteobacteria</taxon>
        <taxon>Thiotrichales</taxon>
        <taxon>Thiotrichaceae</taxon>
        <taxon>Thiothrix</taxon>
    </lineage>
</organism>
<evidence type="ECO:0000256" key="4">
    <source>
        <dbReference type="ARBA" id="ARBA00022692"/>
    </source>
</evidence>
<dbReference type="GO" id="GO:0012505">
    <property type="term" value="C:endomembrane system"/>
    <property type="evidence" value="ECO:0007669"/>
    <property type="project" value="UniProtKB-SubCell"/>
</dbReference>
<feature type="transmembrane region" description="Helical" evidence="10">
    <location>
        <begin position="80"/>
        <end position="106"/>
    </location>
</feature>
<keyword evidence="13" id="KW-1185">Reference proteome</keyword>
<feature type="transmembrane region" description="Helical" evidence="10">
    <location>
        <begin position="39"/>
        <end position="60"/>
    </location>
</feature>
<feature type="transmembrane region" description="Helical" evidence="10">
    <location>
        <begin position="282"/>
        <end position="301"/>
    </location>
</feature>
<evidence type="ECO:0000256" key="6">
    <source>
        <dbReference type="ARBA" id="ARBA00023136"/>
    </source>
</evidence>
<dbReference type="GO" id="GO:0042773">
    <property type="term" value="P:ATP synthesis coupled electron transport"/>
    <property type="evidence" value="ECO:0007669"/>
    <property type="project" value="InterPro"/>
</dbReference>
<dbReference type="AlphaFoldDB" id="A0A1T4XCR9"/>
<comment type="subcellular location">
    <subcellularLocation>
        <location evidence="1">Endomembrane system</location>
        <topology evidence="1">Multi-pass membrane protein</topology>
    </subcellularLocation>
    <subcellularLocation>
        <location evidence="9">Membrane</location>
        <topology evidence="9">Multi-pass membrane protein</topology>
    </subcellularLocation>
</comment>
<keyword evidence="4 9" id="KW-0812">Transmembrane</keyword>
<evidence type="ECO:0000313" key="13">
    <source>
        <dbReference type="Proteomes" id="UP000190460"/>
    </source>
</evidence>
<dbReference type="InterPro" id="IPR001750">
    <property type="entry name" value="ND/Mrp_TM"/>
</dbReference>
<dbReference type="RefSeq" id="WP_078923214.1">
    <property type="nucleotide sequence ID" value="NZ_FUYB01000015.1"/>
</dbReference>
<name>A0A1T4XCR9_9GAMM</name>
<feature type="transmembrane region" description="Helical" evidence="10">
    <location>
        <begin position="377"/>
        <end position="396"/>
    </location>
</feature>
<keyword evidence="5 10" id="KW-1133">Transmembrane helix</keyword>
<feature type="transmembrane region" description="Helical" evidence="10">
    <location>
        <begin position="458"/>
        <end position="479"/>
    </location>
</feature>
<dbReference type="NCBIfam" id="TIGR01972">
    <property type="entry name" value="NDH_I_M"/>
    <property type="match status" value="1"/>
</dbReference>
<dbReference type="GO" id="GO:0008137">
    <property type="term" value="F:NADH dehydrogenase (ubiquinone) activity"/>
    <property type="evidence" value="ECO:0007669"/>
    <property type="project" value="InterPro"/>
</dbReference>
<evidence type="ECO:0000256" key="7">
    <source>
        <dbReference type="ARBA" id="ARBA00031584"/>
    </source>
</evidence>
<dbReference type="PANTHER" id="PTHR43507:SF1">
    <property type="entry name" value="NADH-UBIQUINONE OXIDOREDUCTASE CHAIN 4"/>
    <property type="match status" value="1"/>
</dbReference>
<evidence type="ECO:0000313" key="12">
    <source>
        <dbReference type="EMBL" id="SKA86938.1"/>
    </source>
</evidence>
<dbReference type="STRING" id="92487.SAMN02745130_02761"/>
<dbReference type="OrthoDB" id="9768329at2"/>
<dbReference type="InterPro" id="IPR010227">
    <property type="entry name" value="NADH_Q_OxRdtase_chainM/4"/>
</dbReference>
<feature type="transmembrane region" description="Helical" evidence="10">
    <location>
        <begin position="143"/>
        <end position="163"/>
    </location>
</feature>
<evidence type="ECO:0000256" key="1">
    <source>
        <dbReference type="ARBA" id="ARBA00004127"/>
    </source>
</evidence>
<feature type="transmembrane region" description="Helical" evidence="10">
    <location>
        <begin position="251"/>
        <end position="270"/>
    </location>
</feature>
<evidence type="ECO:0000256" key="3">
    <source>
        <dbReference type="ARBA" id="ARBA00019906"/>
    </source>
</evidence>
<dbReference type="InterPro" id="IPR003918">
    <property type="entry name" value="NADH_UbQ_OxRdtase"/>
</dbReference>
<feature type="transmembrane region" description="Helical" evidence="10">
    <location>
        <begin position="402"/>
        <end position="431"/>
    </location>
</feature>
<dbReference type="GO" id="GO:0015990">
    <property type="term" value="P:electron transport coupled proton transport"/>
    <property type="evidence" value="ECO:0007669"/>
    <property type="project" value="TreeGrafter"/>
</dbReference>
<feature type="transmembrane region" description="Helical" evidence="10">
    <location>
        <begin position="308"/>
        <end position="329"/>
    </location>
</feature>
<dbReference type="EMBL" id="FUYB01000015">
    <property type="protein sequence ID" value="SKA86938.1"/>
    <property type="molecule type" value="Genomic_DNA"/>
</dbReference>
<evidence type="ECO:0000256" key="5">
    <source>
        <dbReference type="ARBA" id="ARBA00022989"/>
    </source>
</evidence>
<gene>
    <name evidence="12" type="ORF">SAMN02745130_02761</name>
</gene>
<dbReference type="GO" id="GO:0048039">
    <property type="term" value="F:ubiquinone binding"/>
    <property type="evidence" value="ECO:0007669"/>
    <property type="project" value="TreeGrafter"/>
</dbReference>
<comment type="similarity">
    <text evidence="2">Belongs to the complex I subunit 4 family.</text>
</comment>
<dbReference type="Pfam" id="PF00361">
    <property type="entry name" value="Proton_antipo_M"/>
    <property type="match status" value="1"/>
</dbReference>
<protein>
    <recommendedName>
        <fullName evidence="3">NADH-quinone oxidoreductase subunit M</fullName>
    </recommendedName>
    <alternativeName>
        <fullName evidence="7">NADH dehydrogenase I subunit M</fullName>
    </alternativeName>
    <alternativeName>
        <fullName evidence="8">NDH-1 subunit M</fullName>
    </alternativeName>
</protein>